<feature type="non-terminal residue" evidence="2">
    <location>
        <position position="658"/>
    </location>
</feature>
<name>J9EX05_WUCBA</name>
<proteinExistence type="predicted"/>
<sequence>HPFFAQSGSIQCIRSLISEVNAEQITTEVVVGSDDEALYDDDDDTATVSSMTTISEAQPYDASSVSSKQKRNSVLSATEQKIPPQVTTFTSKPTLVNAGSTTVVELEPTTQISPVCIENNVANANLLSSLLSGKKQRAPSLPEGGGNLEEKNMVAIVEINADGQDKPRFLERPSSAGSCKSSGHGHHHAAVIALSDLDKALNLEEELFCENREDDDLSPVPTLSPTPDFLPSECFDPAVPILSASEAAFSVSSKVENSTEPSLIVLSKDEMNDDTIGIEFKLDGRKPAHQICDIVSDKQLNVHLLGRPTTVQITDTGAVLTTSNVSLGKKSVETNAQVKLERPNVVQEANFVHTLKVEDSQQLEVKAFKKDEVTLPELIRAEEFRSSEQQDDIGNESSNSTAAQRCLSQPQVVSSSKVTLEGARSRHLIQVGATSTAIGANQPVGKLPLGVSLSTDQLNTSATRTIYTHIPDSVLQSSPLLENKQLLKHQHSMRPGFIVPKAEIKIQTGMTQPSIPSDKTAASSTDEKGTEKTIIEIRRPLSYPESNNKQVRTRKAVTVSSRAGSSPPWPTQLLSRHSAVATKAVDHAQWQGQNWNLIRDQNQNRKRLIAERSQGQNKMILKNITGQKTDKTGDQNGVVPGHYQLTPTTSNKRKEMHL</sequence>
<feature type="compositionally biased region" description="Basic and acidic residues" evidence="1">
    <location>
        <begin position="525"/>
        <end position="539"/>
    </location>
</feature>
<gene>
    <name evidence="2" type="ORF">WUBG_07379</name>
</gene>
<organism evidence="2 3">
    <name type="scientific">Wuchereria bancrofti</name>
    <dbReference type="NCBI Taxonomy" id="6293"/>
    <lineage>
        <taxon>Eukaryota</taxon>
        <taxon>Metazoa</taxon>
        <taxon>Ecdysozoa</taxon>
        <taxon>Nematoda</taxon>
        <taxon>Chromadorea</taxon>
        <taxon>Rhabditida</taxon>
        <taxon>Spirurina</taxon>
        <taxon>Spiruromorpha</taxon>
        <taxon>Filarioidea</taxon>
        <taxon>Onchocercidae</taxon>
        <taxon>Wuchereria</taxon>
    </lineage>
</organism>
<accession>J9EX05</accession>
<feature type="region of interest" description="Disordered" evidence="1">
    <location>
        <begin position="510"/>
        <end position="572"/>
    </location>
</feature>
<feature type="compositionally biased region" description="Polar residues" evidence="1">
    <location>
        <begin position="395"/>
        <end position="408"/>
    </location>
</feature>
<evidence type="ECO:0000313" key="2">
    <source>
        <dbReference type="EMBL" id="EJW81712.1"/>
    </source>
</evidence>
<evidence type="ECO:0000313" key="3">
    <source>
        <dbReference type="Proteomes" id="UP000004810"/>
    </source>
</evidence>
<feature type="region of interest" description="Disordered" evidence="1">
    <location>
        <begin position="384"/>
        <end position="408"/>
    </location>
</feature>
<dbReference type="AlphaFoldDB" id="J9EX05"/>
<evidence type="ECO:0000256" key="1">
    <source>
        <dbReference type="SAM" id="MobiDB-lite"/>
    </source>
</evidence>
<comment type="caution">
    <text evidence="2">The sequence shown here is derived from an EMBL/GenBank/DDBJ whole genome shotgun (WGS) entry which is preliminary data.</text>
</comment>
<dbReference type="EMBL" id="ADBV01003427">
    <property type="protein sequence ID" value="EJW81712.1"/>
    <property type="molecule type" value="Genomic_DNA"/>
</dbReference>
<protein>
    <submittedName>
        <fullName evidence="2">Uncharacterized protein</fullName>
    </submittedName>
</protein>
<dbReference type="Proteomes" id="UP000004810">
    <property type="component" value="Unassembled WGS sequence"/>
</dbReference>
<reference evidence="3" key="1">
    <citation type="submission" date="2012-08" db="EMBL/GenBank/DDBJ databases">
        <title>The Genome Sequence of Wuchereria bancrofti.</title>
        <authorList>
            <person name="Nutman T.B."/>
            <person name="Fink D.L."/>
            <person name="Russ C."/>
            <person name="Young S."/>
            <person name="Zeng Q."/>
            <person name="Koehrsen M."/>
            <person name="Alvarado L."/>
            <person name="Berlin A."/>
            <person name="Chapman S.B."/>
            <person name="Chen Z."/>
            <person name="Freedman E."/>
            <person name="Gellesch M."/>
            <person name="Goldberg J."/>
            <person name="Griggs A."/>
            <person name="Gujja S."/>
            <person name="Heilman E.R."/>
            <person name="Heiman D."/>
            <person name="Hepburn T."/>
            <person name="Howarth C."/>
            <person name="Jen D."/>
            <person name="Larson L."/>
            <person name="Lewis B."/>
            <person name="Mehta T."/>
            <person name="Park D."/>
            <person name="Pearson M."/>
            <person name="Roberts A."/>
            <person name="Saif S."/>
            <person name="Shea T."/>
            <person name="Shenoy N."/>
            <person name="Sisk P."/>
            <person name="Stolte C."/>
            <person name="Sykes S."/>
            <person name="Walk T."/>
            <person name="White J."/>
            <person name="Yandava C."/>
            <person name="Haas B."/>
            <person name="Henn M.R."/>
            <person name="Nusbaum C."/>
            <person name="Birren B."/>
        </authorList>
    </citation>
    <scope>NUCLEOTIDE SEQUENCE [LARGE SCALE GENOMIC DNA]</scope>
    <source>
        <strain evidence="3">NA</strain>
    </source>
</reference>
<feature type="non-terminal residue" evidence="2">
    <location>
        <position position="1"/>
    </location>
</feature>
<feature type="compositionally biased region" description="Polar residues" evidence="1">
    <location>
        <begin position="510"/>
        <end position="524"/>
    </location>
</feature>